<dbReference type="GO" id="GO:0016491">
    <property type="term" value="F:oxidoreductase activity"/>
    <property type="evidence" value="ECO:0007669"/>
    <property type="project" value="InterPro"/>
</dbReference>
<comment type="caution">
    <text evidence="2">The sequence shown here is derived from an EMBL/GenBank/DDBJ whole genome shotgun (WGS) entry which is preliminary data.</text>
</comment>
<dbReference type="AlphaFoldDB" id="A0A506TZZ0"/>
<keyword evidence="3" id="KW-1185">Reference proteome</keyword>
<dbReference type="InterPro" id="IPR009799">
    <property type="entry name" value="EthD_dom"/>
</dbReference>
<accession>A0A506TZZ0</accession>
<dbReference type="OrthoDB" id="6369070at2"/>
<dbReference type="SUPFAM" id="SSF54909">
    <property type="entry name" value="Dimeric alpha+beta barrel"/>
    <property type="match status" value="1"/>
</dbReference>
<dbReference type="Pfam" id="PF07110">
    <property type="entry name" value="EthD"/>
    <property type="match status" value="1"/>
</dbReference>
<gene>
    <name evidence="2" type="ORF">FJU08_21610</name>
</gene>
<dbReference type="RefSeq" id="WP_141151129.1">
    <property type="nucleotide sequence ID" value="NZ_VHLG01000023.1"/>
</dbReference>
<dbReference type="EMBL" id="VHLG01000023">
    <property type="protein sequence ID" value="TPW26768.1"/>
    <property type="molecule type" value="Genomic_DNA"/>
</dbReference>
<proteinExistence type="predicted"/>
<evidence type="ECO:0000313" key="2">
    <source>
        <dbReference type="EMBL" id="TPW26768.1"/>
    </source>
</evidence>
<feature type="domain" description="EthD" evidence="1">
    <location>
        <begin position="11"/>
        <end position="98"/>
    </location>
</feature>
<dbReference type="Proteomes" id="UP000318801">
    <property type="component" value="Unassembled WGS sequence"/>
</dbReference>
<evidence type="ECO:0000313" key="3">
    <source>
        <dbReference type="Proteomes" id="UP000318801"/>
    </source>
</evidence>
<dbReference type="InterPro" id="IPR011008">
    <property type="entry name" value="Dimeric_a/b-barrel"/>
</dbReference>
<dbReference type="Gene3D" id="3.30.70.100">
    <property type="match status" value="1"/>
</dbReference>
<name>A0A506TZZ0_9HYPH</name>
<sequence length="115" mass="13272">MYTVAFIMKRKPGMSLEEFLAYYKDRHGPRMVELIKDEGLISYDHFPVDVEITDGRYVAKDGPAYDAISVYTFETQEQAEKCWAFPDVITDSEAFIDFETMVTLPAARRKVFPLS</sequence>
<organism evidence="2 3">
    <name type="scientific">Martelella alba</name>
    <dbReference type="NCBI Taxonomy" id="2590451"/>
    <lineage>
        <taxon>Bacteria</taxon>
        <taxon>Pseudomonadati</taxon>
        <taxon>Pseudomonadota</taxon>
        <taxon>Alphaproteobacteria</taxon>
        <taxon>Hyphomicrobiales</taxon>
        <taxon>Aurantimonadaceae</taxon>
        <taxon>Martelella</taxon>
    </lineage>
</organism>
<reference evidence="2 3" key="1">
    <citation type="submission" date="2019-06" db="EMBL/GenBank/DDBJ databases">
        <authorList>
            <person name="Li M."/>
        </authorList>
    </citation>
    <scope>NUCLEOTIDE SEQUENCE [LARGE SCALE GENOMIC DNA]</scope>
    <source>
        <strain evidence="2 3">BGMRC2036</strain>
    </source>
</reference>
<evidence type="ECO:0000259" key="1">
    <source>
        <dbReference type="Pfam" id="PF07110"/>
    </source>
</evidence>
<protein>
    <recommendedName>
        <fullName evidence="1">EthD domain-containing protein</fullName>
    </recommendedName>
</protein>